<dbReference type="EMBL" id="RQHV01000042">
    <property type="protein sequence ID" value="TGN11138.1"/>
    <property type="molecule type" value="Genomic_DNA"/>
</dbReference>
<reference evidence="2" key="1">
    <citation type="journal article" date="2019" name="PLoS Negl. Trop. Dis.">
        <title>Revisiting the worldwide diversity of Leptospira species in the environment.</title>
        <authorList>
            <person name="Vincent A.T."/>
            <person name="Schiettekatte O."/>
            <person name="Bourhy P."/>
            <person name="Veyrier F.J."/>
            <person name="Picardeau M."/>
        </authorList>
    </citation>
    <scope>NUCLEOTIDE SEQUENCE [LARGE SCALE GENOMIC DNA]</scope>
    <source>
        <strain evidence="2">201400974</strain>
    </source>
</reference>
<gene>
    <name evidence="2" type="ORF">EHS11_08260</name>
</gene>
<keyword evidence="3" id="KW-1185">Reference proteome</keyword>
<feature type="signal peptide" evidence="1">
    <location>
        <begin position="1"/>
        <end position="24"/>
    </location>
</feature>
<keyword evidence="1" id="KW-0732">Signal</keyword>
<evidence type="ECO:0000313" key="2">
    <source>
        <dbReference type="EMBL" id="TGN11138.1"/>
    </source>
</evidence>
<dbReference type="InterPro" id="IPR036526">
    <property type="entry name" value="C-N_Hydrolase_sf"/>
</dbReference>
<evidence type="ECO:0000256" key="1">
    <source>
        <dbReference type="SAM" id="SignalP"/>
    </source>
</evidence>
<dbReference type="Gene3D" id="3.60.110.10">
    <property type="entry name" value="Carbon-nitrogen hydrolase"/>
    <property type="match status" value="1"/>
</dbReference>
<feature type="chain" id="PRO_5020702431" evidence="1">
    <location>
        <begin position="25"/>
        <end position="391"/>
    </location>
</feature>
<dbReference type="OrthoDB" id="340001at2"/>
<dbReference type="AlphaFoldDB" id="A0A4R9LSI1"/>
<organism evidence="2 3">
    <name type="scientific">Leptospira ilyithenensis</name>
    <dbReference type="NCBI Taxonomy" id="2484901"/>
    <lineage>
        <taxon>Bacteria</taxon>
        <taxon>Pseudomonadati</taxon>
        <taxon>Spirochaetota</taxon>
        <taxon>Spirochaetia</taxon>
        <taxon>Leptospirales</taxon>
        <taxon>Leptospiraceae</taxon>
        <taxon>Leptospira</taxon>
    </lineage>
</organism>
<keyword evidence="2" id="KW-0378">Hydrolase</keyword>
<protein>
    <submittedName>
        <fullName evidence="2">Hydrolase, carbon-nitrogen family protein</fullName>
    </submittedName>
</protein>
<dbReference type="GO" id="GO:0016787">
    <property type="term" value="F:hydrolase activity"/>
    <property type="evidence" value="ECO:0007669"/>
    <property type="project" value="UniProtKB-KW"/>
</dbReference>
<name>A0A4R9LSI1_9LEPT</name>
<comment type="caution">
    <text evidence="2">The sequence shown here is derived from an EMBL/GenBank/DDBJ whole genome shotgun (WGS) entry which is preliminary data.</text>
</comment>
<accession>A0A4R9LSI1</accession>
<proteinExistence type="predicted"/>
<evidence type="ECO:0000313" key="3">
    <source>
        <dbReference type="Proteomes" id="UP000298264"/>
    </source>
</evidence>
<dbReference type="SUPFAM" id="SSF56317">
    <property type="entry name" value="Carbon-nitrogen hydrolase"/>
    <property type="match status" value="1"/>
</dbReference>
<dbReference type="Proteomes" id="UP000298264">
    <property type="component" value="Unassembled WGS sequence"/>
</dbReference>
<sequence>MHNFYVSKSRIIFFLLLVGITSFAAHSFHSTGVSVPVPSLPIPTYEENEVSRVEKSWTTIPIQTNGADRKYGNIISMQVYFDSSDFSKQEWWAERIEELLETGKDANIYDRKTIIIFPEHIGTGLVFLGQTERVFNSPDWRSAIDTFVIQHEAELSPHLEFSKKIKPKWEAAFRYQSQLMADTYQLTFARLAKQYSVPILAGSIILPSPKIVGGKLTVDPKGPLYNVSVSFSADGRVMDPLVRKTLLTEEEEMILEPGDVAQDRTWVVPGWKVAVFLGHEVFNSALYERLRGRPLDGLVSPAFSFPKLNVEKMKSYINDPEIDSLSENEIWIKHGLSKHIKITRAVESVQVFLHGKFFEEETNGKTFNIRDFVNKDESGSESQPRILNLYF</sequence>